<dbReference type="PANTHER" id="PTHR43000">
    <property type="entry name" value="DTDP-D-GLUCOSE 4,6-DEHYDRATASE-RELATED"/>
    <property type="match status" value="1"/>
</dbReference>
<dbReference type="EMBL" id="NIDN02000016">
    <property type="protein sequence ID" value="RLM00365.1"/>
    <property type="molecule type" value="Genomic_DNA"/>
</dbReference>
<dbReference type="Gene3D" id="3.90.25.10">
    <property type="entry name" value="UDP-galactose 4-epimerase, domain 1"/>
    <property type="match status" value="1"/>
</dbReference>
<evidence type="ECO:0000313" key="2">
    <source>
        <dbReference type="EMBL" id="RLM00365.1"/>
    </source>
</evidence>
<dbReference type="OrthoDB" id="331544at2759"/>
<organism evidence="2 3">
    <name type="scientific">Aspergillus turcosus</name>
    <dbReference type="NCBI Taxonomy" id="1245748"/>
    <lineage>
        <taxon>Eukaryota</taxon>
        <taxon>Fungi</taxon>
        <taxon>Dikarya</taxon>
        <taxon>Ascomycota</taxon>
        <taxon>Pezizomycotina</taxon>
        <taxon>Eurotiomycetes</taxon>
        <taxon>Eurotiomycetidae</taxon>
        <taxon>Eurotiales</taxon>
        <taxon>Aspergillaceae</taxon>
        <taxon>Aspergillus</taxon>
        <taxon>Aspergillus subgen. Fumigati</taxon>
    </lineage>
</organism>
<protein>
    <recommendedName>
        <fullName evidence="4">NAD(P)-binding domain-containing protein</fullName>
    </recommendedName>
</protein>
<evidence type="ECO:0008006" key="4">
    <source>
        <dbReference type="Google" id="ProtNLM"/>
    </source>
</evidence>
<evidence type="ECO:0000256" key="1">
    <source>
        <dbReference type="SAM" id="SignalP"/>
    </source>
</evidence>
<keyword evidence="1" id="KW-0732">Signal</keyword>
<reference evidence="2 3" key="1">
    <citation type="submission" date="2018-08" db="EMBL/GenBank/DDBJ databases">
        <title>Draft genome sequences of two Aspergillus turcosus clinical strains isolated from bronchoalveolar lavage fluid: one azole-susceptible and the other azole-resistant.</title>
        <authorList>
            <person name="Parent-Michaud M."/>
            <person name="Dufresne P.J."/>
            <person name="Fournier E."/>
            <person name="Martineau C."/>
            <person name="Moreira S."/>
            <person name="Perkins V."/>
            <person name="De Repentigny L."/>
            <person name="Dufresne S.F."/>
        </authorList>
    </citation>
    <scope>NUCLEOTIDE SEQUENCE [LARGE SCALE GENOMIC DNA]</scope>
    <source>
        <strain evidence="2">HMR AF 1038</strain>
    </source>
</reference>
<accession>A0A229X6U3</accession>
<comment type="caution">
    <text evidence="2">The sequence shown here is derived from an EMBL/GenBank/DDBJ whole genome shotgun (WGS) entry which is preliminary data.</text>
</comment>
<evidence type="ECO:0000313" key="3">
    <source>
        <dbReference type="Proteomes" id="UP000215289"/>
    </source>
</evidence>
<dbReference type="SUPFAM" id="SSF51735">
    <property type="entry name" value="NAD(P)-binding Rossmann-fold domains"/>
    <property type="match status" value="1"/>
</dbReference>
<dbReference type="AlphaFoldDB" id="A0A229X6U3"/>
<gene>
    <name evidence="2" type="ORF">CFD26_104570</name>
</gene>
<proteinExistence type="predicted"/>
<feature type="chain" id="PRO_5011911662" description="NAD(P)-binding domain-containing protein" evidence="1">
    <location>
        <begin position="21"/>
        <end position="143"/>
    </location>
</feature>
<dbReference type="InterPro" id="IPR036291">
    <property type="entry name" value="NAD(P)-bd_dom_sf"/>
</dbReference>
<sequence>MLFLETRLLIIAELIPKSIALLMNGHKVTINAFNTILHRGEPSATYNLGSDHASTNYNLCTGIIDAVVLNQGDGAKAGKAEDWINRPPGRGLYDPGIGMDFFALQKLGWTQLLGFDEGVKKTVEWYMENAATWWGDLQKILKI</sequence>
<dbReference type="Proteomes" id="UP000215289">
    <property type="component" value="Unassembled WGS sequence"/>
</dbReference>
<keyword evidence="3" id="KW-1185">Reference proteome</keyword>
<name>A0A229X6U3_9EURO</name>
<feature type="signal peptide" evidence="1">
    <location>
        <begin position="1"/>
        <end position="20"/>
    </location>
</feature>
<dbReference type="STRING" id="1245748.A0A229X6U3"/>